<sequence length="264" mass="30281">MYSESLPQASSVEGVHSFFFLSDSDISQYSLPYTTNVDKFHQIAYNVIIGNQVIVRGKHKRLVESVVRVLEGLIPLGCCKSVYFSHQYLKSYECKLLGLSDQVYLFKDADKDVNYVLDDLNEFILIDLSIDSQLKIDPQNLQINFESINSQTLSEYIEYKINFELCTNVKNATQIPSIQTKIESYLSNESLDDESVMSLIRLAKEEWLNKTKVFYKYLLSPNVNNSVSIESVLTMLNLGRNDELALKYWQAGLSQECKMQIRSS</sequence>
<evidence type="ECO:0000259" key="1">
    <source>
        <dbReference type="PROSITE" id="PS51834"/>
    </source>
</evidence>
<dbReference type="InterPro" id="IPR044886">
    <property type="entry name" value="FLCN_DENN_C_sf"/>
</dbReference>
<proteinExistence type="predicted"/>
<dbReference type="OrthoDB" id="5599713at2759"/>
<accession>A0A3M7RH37</accession>
<dbReference type="Pfam" id="PF16692">
    <property type="entry name" value="Folliculin_C"/>
    <property type="match status" value="1"/>
</dbReference>
<dbReference type="PANTHER" id="PTHR31441:SF2">
    <property type="entry name" value="FOLLICULIN"/>
    <property type="match status" value="1"/>
</dbReference>
<dbReference type="PROSITE" id="PS51834">
    <property type="entry name" value="DENN_FLCN_SMCR8"/>
    <property type="match status" value="1"/>
</dbReference>
<gene>
    <name evidence="2" type="ORF">BpHYR1_019679</name>
</gene>
<feature type="domain" description="UDENN FLCN/SMCR8-type" evidence="1">
    <location>
        <begin position="1"/>
        <end position="254"/>
    </location>
</feature>
<dbReference type="STRING" id="10195.A0A3M7RH37"/>
<organism evidence="2 3">
    <name type="scientific">Brachionus plicatilis</name>
    <name type="common">Marine rotifer</name>
    <name type="synonym">Brachionus muelleri</name>
    <dbReference type="NCBI Taxonomy" id="10195"/>
    <lineage>
        <taxon>Eukaryota</taxon>
        <taxon>Metazoa</taxon>
        <taxon>Spiralia</taxon>
        <taxon>Gnathifera</taxon>
        <taxon>Rotifera</taxon>
        <taxon>Eurotatoria</taxon>
        <taxon>Monogononta</taxon>
        <taxon>Pseudotrocha</taxon>
        <taxon>Ploima</taxon>
        <taxon>Brachionidae</taxon>
        <taxon>Brachionus</taxon>
    </lineage>
</organism>
<dbReference type="AlphaFoldDB" id="A0A3M7RH37"/>
<evidence type="ECO:0000313" key="2">
    <source>
        <dbReference type="EMBL" id="RNA22754.1"/>
    </source>
</evidence>
<dbReference type="Gene3D" id="1.10.10.1730">
    <property type="entry name" value="Folliculin"/>
    <property type="match status" value="1"/>
</dbReference>
<protein>
    <submittedName>
        <fullName evidence="2">Folliculin-like</fullName>
    </submittedName>
</protein>
<reference evidence="2 3" key="1">
    <citation type="journal article" date="2018" name="Sci. Rep.">
        <title>Genomic signatures of local adaptation to the degree of environmental predictability in rotifers.</title>
        <authorList>
            <person name="Franch-Gras L."/>
            <person name="Hahn C."/>
            <person name="Garcia-Roger E.M."/>
            <person name="Carmona M.J."/>
            <person name="Serra M."/>
            <person name="Gomez A."/>
        </authorList>
    </citation>
    <scope>NUCLEOTIDE SEQUENCE [LARGE SCALE GENOMIC DNA]</scope>
    <source>
        <strain evidence="2">HYR1</strain>
    </source>
</reference>
<dbReference type="GO" id="GO:1904263">
    <property type="term" value="P:positive regulation of TORC1 signaling"/>
    <property type="evidence" value="ECO:0007669"/>
    <property type="project" value="TreeGrafter"/>
</dbReference>
<dbReference type="GO" id="GO:0005096">
    <property type="term" value="F:GTPase activator activity"/>
    <property type="evidence" value="ECO:0007669"/>
    <property type="project" value="TreeGrafter"/>
</dbReference>
<dbReference type="Gene3D" id="3.40.50.12430">
    <property type="match status" value="1"/>
</dbReference>
<dbReference type="GO" id="GO:0000122">
    <property type="term" value="P:negative regulation of transcription by RNA polymerase II"/>
    <property type="evidence" value="ECO:0007669"/>
    <property type="project" value="TreeGrafter"/>
</dbReference>
<comment type="caution">
    <text evidence="2">The sequence shown here is derived from an EMBL/GenBank/DDBJ whole genome shotgun (WGS) entry which is preliminary data.</text>
</comment>
<keyword evidence="3" id="KW-1185">Reference proteome</keyword>
<dbReference type="EMBL" id="REGN01003406">
    <property type="protein sequence ID" value="RNA22754.1"/>
    <property type="molecule type" value="Genomic_DNA"/>
</dbReference>
<dbReference type="Proteomes" id="UP000276133">
    <property type="component" value="Unassembled WGS sequence"/>
</dbReference>
<dbReference type="InterPro" id="IPR021713">
    <property type="entry name" value="Folliculin"/>
</dbReference>
<dbReference type="InterPro" id="IPR032035">
    <property type="entry name" value="Folliculin_DENN"/>
</dbReference>
<evidence type="ECO:0000313" key="3">
    <source>
        <dbReference type="Proteomes" id="UP000276133"/>
    </source>
</evidence>
<dbReference type="PANTHER" id="PTHR31441">
    <property type="entry name" value="FOLLICULIN FAMILY MEMBER"/>
    <property type="match status" value="1"/>
</dbReference>
<dbReference type="InterPro" id="IPR037521">
    <property type="entry name" value="FLCN/SMCR8_DENN"/>
</dbReference>
<dbReference type="GO" id="GO:0005829">
    <property type="term" value="C:cytosol"/>
    <property type="evidence" value="ECO:0007669"/>
    <property type="project" value="TreeGrafter"/>
</dbReference>
<name>A0A3M7RH37_BRAPC</name>